<dbReference type="InParanoid" id="A0A2H3CPG6"/>
<dbReference type="EMBL" id="KZ293735">
    <property type="protein sequence ID" value="PBK81112.1"/>
    <property type="molecule type" value="Genomic_DNA"/>
</dbReference>
<keyword evidence="1" id="KW-0472">Membrane</keyword>
<accession>A0A2H3CPG6</accession>
<sequence length="191" mass="21421">MSSQPSISLPSIGETFGACYIGSLIAAILYGISNLQVVLYYKRYANDWWVYRYSIAILWALDALHVAFSTHALYYYMIKMFGNVNGLDRILWSMKMIVLRPTHKRSLIGYSVAVVSDFYINSLLAMLNSRPKHHSTNPATQSGIGFVPVLRIPPHNSEGNVEETNISVSLQDIGSFTNKIDPLKEDLDCPV</sequence>
<keyword evidence="1" id="KW-0812">Transmembrane</keyword>
<dbReference type="Proteomes" id="UP000217790">
    <property type="component" value="Unassembled WGS sequence"/>
</dbReference>
<feature type="transmembrane region" description="Helical" evidence="1">
    <location>
        <begin position="20"/>
        <end position="41"/>
    </location>
</feature>
<evidence type="ECO:0000313" key="2">
    <source>
        <dbReference type="EMBL" id="PBK81112.1"/>
    </source>
</evidence>
<dbReference type="PANTHER" id="PTHR40465:SF1">
    <property type="entry name" value="DUF6534 DOMAIN-CONTAINING PROTEIN"/>
    <property type="match status" value="1"/>
</dbReference>
<protein>
    <submittedName>
        <fullName evidence="2">Uncharacterized protein</fullName>
    </submittedName>
</protein>
<evidence type="ECO:0000313" key="3">
    <source>
        <dbReference type="Proteomes" id="UP000217790"/>
    </source>
</evidence>
<evidence type="ECO:0000256" key="1">
    <source>
        <dbReference type="SAM" id="Phobius"/>
    </source>
</evidence>
<dbReference type="AlphaFoldDB" id="A0A2H3CPG6"/>
<name>A0A2H3CPG6_ARMGA</name>
<proteinExistence type="predicted"/>
<dbReference type="PANTHER" id="PTHR40465">
    <property type="entry name" value="CHROMOSOME 1, WHOLE GENOME SHOTGUN SEQUENCE"/>
    <property type="match status" value="1"/>
</dbReference>
<organism evidence="2 3">
    <name type="scientific">Armillaria gallica</name>
    <name type="common">Bulbous honey fungus</name>
    <name type="synonym">Armillaria bulbosa</name>
    <dbReference type="NCBI Taxonomy" id="47427"/>
    <lineage>
        <taxon>Eukaryota</taxon>
        <taxon>Fungi</taxon>
        <taxon>Dikarya</taxon>
        <taxon>Basidiomycota</taxon>
        <taxon>Agaricomycotina</taxon>
        <taxon>Agaricomycetes</taxon>
        <taxon>Agaricomycetidae</taxon>
        <taxon>Agaricales</taxon>
        <taxon>Marasmiineae</taxon>
        <taxon>Physalacriaceae</taxon>
        <taxon>Armillaria</taxon>
    </lineage>
</organism>
<feature type="transmembrane region" description="Helical" evidence="1">
    <location>
        <begin position="53"/>
        <end position="77"/>
    </location>
</feature>
<keyword evidence="1" id="KW-1133">Transmembrane helix</keyword>
<dbReference type="OrthoDB" id="3064306at2759"/>
<gene>
    <name evidence="2" type="ORF">ARMGADRAFT_1091656</name>
</gene>
<reference evidence="3" key="1">
    <citation type="journal article" date="2017" name="Nat. Ecol. Evol.">
        <title>Genome expansion and lineage-specific genetic innovations in the forest pathogenic fungi Armillaria.</title>
        <authorList>
            <person name="Sipos G."/>
            <person name="Prasanna A.N."/>
            <person name="Walter M.C."/>
            <person name="O'Connor E."/>
            <person name="Balint B."/>
            <person name="Krizsan K."/>
            <person name="Kiss B."/>
            <person name="Hess J."/>
            <person name="Varga T."/>
            <person name="Slot J."/>
            <person name="Riley R."/>
            <person name="Boka B."/>
            <person name="Rigling D."/>
            <person name="Barry K."/>
            <person name="Lee J."/>
            <person name="Mihaltcheva S."/>
            <person name="LaButti K."/>
            <person name="Lipzen A."/>
            <person name="Waldron R."/>
            <person name="Moloney N.M."/>
            <person name="Sperisen C."/>
            <person name="Kredics L."/>
            <person name="Vagvoelgyi C."/>
            <person name="Patrignani A."/>
            <person name="Fitzpatrick D."/>
            <person name="Nagy I."/>
            <person name="Doyle S."/>
            <person name="Anderson J.B."/>
            <person name="Grigoriev I.V."/>
            <person name="Gueldener U."/>
            <person name="Muensterkoetter M."/>
            <person name="Nagy L.G."/>
        </authorList>
    </citation>
    <scope>NUCLEOTIDE SEQUENCE [LARGE SCALE GENOMIC DNA]</scope>
    <source>
        <strain evidence="3">Ar21-2</strain>
    </source>
</reference>
<keyword evidence="3" id="KW-1185">Reference proteome</keyword>